<gene>
    <name evidence="1" type="ORF">CY34DRAFT_800671</name>
</gene>
<proteinExistence type="predicted"/>
<dbReference type="HOGENOM" id="CLU_3108005_0_0_1"/>
<dbReference type="InParanoid" id="A0A0D0B8M5"/>
<dbReference type="AlphaFoldDB" id="A0A0D0B8M5"/>
<evidence type="ECO:0000313" key="1">
    <source>
        <dbReference type="EMBL" id="KIK46164.1"/>
    </source>
</evidence>
<evidence type="ECO:0000313" key="2">
    <source>
        <dbReference type="Proteomes" id="UP000054485"/>
    </source>
</evidence>
<reference evidence="1 2" key="1">
    <citation type="submission" date="2014-04" db="EMBL/GenBank/DDBJ databases">
        <authorList>
            <consortium name="DOE Joint Genome Institute"/>
            <person name="Kuo A."/>
            <person name="Ruytinx J."/>
            <person name="Rineau F."/>
            <person name="Colpaert J."/>
            <person name="Kohler A."/>
            <person name="Nagy L.G."/>
            <person name="Floudas D."/>
            <person name="Copeland A."/>
            <person name="Barry K.W."/>
            <person name="Cichocki N."/>
            <person name="Veneault-Fourrey C."/>
            <person name="LaButti K."/>
            <person name="Lindquist E.A."/>
            <person name="Lipzen A."/>
            <person name="Lundell T."/>
            <person name="Morin E."/>
            <person name="Murat C."/>
            <person name="Sun H."/>
            <person name="Tunlid A."/>
            <person name="Henrissat B."/>
            <person name="Grigoriev I.V."/>
            <person name="Hibbett D.S."/>
            <person name="Martin F."/>
            <person name="Nordberg H.P."/>
            <person name="Cantor M.N."/>
            <person name="Hua S.X."/>
        </authorList>
    </citation>
    <scope>NUCLEOTIDE SEQUENCE [LARGE SCALE GENOMIC DNA]</scope>
    <source>
        <strain evidence="1 2">UH-Slu-Lm8-n1</strain>
    </source>
</reference>
<accession>A0A0D0B8M5</accession>
<dbReference type="Proteomes" id="UP000054485">
    <property type="component" value="Unassembled WGS sequence"/>
</dbReference>
<keyword evidence="2" id="KW-1185">Reference proteome</keyword>
<protein>
    <submittedName>
        <fullName evidence="1">Unplaced genomic scaffold CY34scaffold_31, whole genome shotgun sequence</fullName>
    </submittedName>
</protein>
<organism evidence="1 2">
    <name type="scientific">Suillus luteus UH-Slu-Lm8-n1</name>
    <dbReference type="NCBI Taxonomy" id="930992"/>
    <lineage>
        <taxon>Eukaryota</taxon>
        <taxon>Fungi</taxon>
        <taxon>Dikarya</taxon>
        <taxon>Basidiomycota</taxon>
        <taxon>Agaricomycotina</taxon>
        <taxon>Agaricomycetes</taxon>
        <taxon>Agaricomycetidae</taxon>
        <taxon>Boletales</taxon>
        <taxon>Suillineae</taxon>
        <taxon>Suillaceae</taxon>
        <taxon>Suillus</taxon>
    </lineage>
</organism>
<reference evidence="2" key="2">
    <citation type="submission" date="2015-01" db="EMBL/GenBank/DDBJ databases">
        <title>Evolutionary Origins and Diversification of the Mycorrhizal Mutualists.</title>
        <authorList>
            <consortium name="DOE Joint Genome Institute"/>
            <consortium name="Mycorrhizal Genomics Consortium"/>
            <person name="Kohler A."/>
            <person name="Kuo A."/>
            <person name="Nagy L.G."/>
            <person name="Floudas D."/>
            <person name="Copeland A."/>
            <person name="Barry K.W."/>
            <person name="Cichocki N."/>
            <person name="Veneault-Fourrey C."/>
            <person name="LaButti K."/>
            <person name="Lindquist E.A."/>
            <person name="Lipzen A."/>
            <person name="Lundell T."/>
            <person name="Morin E."/>
            <person name="Murat C."/>
            <person name="Riley R."/>
            <person name="Ohm R."/>
            <person name="Sun H."/>
            <person name="Tunlid A."/>
            <person name="Henrissat B."/>
            <person name="Grigoriev I.V."/>
            <person name="Hibbett D.S."/>
            <person name="Martin F."/>
        </authorList>
    </citation>
    <scope>NUCLEOTIDE SEQUENCE [LARGE SCALE GENOMIC DNA]</scope>
    <source>
        <strain evidence="2">UH-Slu-Lm8-n1</strain>
    </source>
</reference>
<name>A0A0D0B8M5_9AGAM</name>
<dbReference type="EMBL" id="KN835162">
    <property type="protein sequence ID" value="KIK46164.1"/>
    <property type="molecule type" value="Genomic_DNA"/>
</dbReference>
<sequence>MLQDPEPLLVRPLAPGSLTMSHLLHLPCSEPLRFASNPCTVLPSTTSTMTI</sequence>